<reference evidence="2" key="1">
    <citation type="journal article" date="2012" name="Science">
        <title>Fermentation, hydrogen, and sulfur metabolism in multiple uncultivated bacterial phyla.</title>
        <authorList>
            <person name="Wrighton K.C."/>
            <person name="Thomas B.C."/>
            <person name="Sharon I."/>
            <person name="Miller C.S."/>
            <person name="Castelle C.J."/>
            <person name="VerBerkmoes N.C."/>
            <person name="Wilkins M.J."/>
            <person name="Hettich R.L."/>
            <person name="Lipton M.S."/>
            <person name="Williams K.H."/>
            <person name="Long P.E."/>
            <person name="Banfield J.F."/>
        </authorList>
    </citation>
    <scope>NUCLEOTIDE SEQUENCE [LARGE SCALE GENOMIC DNA]</scope>
</reference>
<organism evidence="2">
    <name type="scientific">uncultured bacterium</name>
    <name type="common">gcode 4</name>
    <dbReference type="NCBI Taxonomy" id="1234023"/>
    <lineage>
        <taxon>Bacteria</taxon>
        <taxon>environmental samples</taxon>
    </lineage>
</organism>
<protein>
    <submittedName>
        <fullName evidence="2">Uncharacterized protein</fullName>
    </submittedName>
</protein>
<evidence type="ECO:0000313" key="2">
    <source>
        <dbReference type="EMBL" id="EKD29674.1"/>
    </source>
</evidence>
<name>K1YWP3_9BACT</name>
<keyword evidence="1" id="KW-1133">Transmembrane helix</keyword>
<gene>
    <name evidence="2" type="ORF">ACD_78C00320G0013</name>
</gene>
<accession>K1YWP3</accession>
<keyword evidence="1" id="KW-0472">Membrane</keyword>
<feature type="transmembrane region" description="Helical" evidence="1">
    <location>
        <begin position="27"/>
        <end position="46"/>
    </location>
</feature>
<dbReference type="EMBL" id="AMFJ01034320">
    <property type="protein sequence ID" value="EKD29674.1"/>
    <property type="molecule type" value="Genomic_DNA"/>
</dbReference>
<evidence type="ECO:0000256" key="1">
    <source>
        <dbReference type="SAM" id="Phobius"/>
    </source>
</evidence>
<comment type="caution">
    <text evidence="2">The sequence shown here is derived from an EMBL/GenBank/DDBJ whole genome shotgun (WGS) entry which is preliminary data.</text>
</comment>
<feature type="transmembrane region" description="Helical" evidence="1">
    <location>
        <begin position="5"/>
        <end position="21"/>
    </location>
</feature>
<proteinExistence type="predicted"/>
<sequence length="79" mass="9127">MYILIYIAVISAYFFLTTLFFSWNPVWWHIAGIIFGISVLLISINLHADIANFRAFLIEIESIFKTLREAEKADEAKVS</sequence>
<keyword evidence="1" id="KW-0812">Transmembrane</keyword>
<dbReference type="AlphaFoldDB" id="K1YWP3"/>